<dbReference type="SMART" id="SM00583">
    <property type="entry name" value="SPK"/>
    <property type="match status" value="2"/>
</dbReference>
<dbReference type="STRING" id="31234.E3MT64"/>
<feature type="compositionally biased region" description="Basic and acidic residues" evidence="1">
    <location>
        <begin position="505"/>
        <end position="533"/>
    </location>
</feature>
<dbReference type="EMBL" id="DS268475">
    <property type="protein sequence ID" value="EFP08643.1"/>
    <property type="molecule type" value="Genomic_DNA"/>
</dbReference>
<evidence type="ECO:0000259" key="2">
    <source>
        <dbReference type="SMART" id="SM00583"/>
    </source>
</evidence>
<protein>
    <recommendedName>
        <fullName evidence="2">SPK domain-containing protein</fullName>
    </recommendedName>
</protein>
<evidence type="ECO:0000256" key="1">
    <source>
        <dbReference type="SAM" id="MobiDB-lite"/>
    </source>
</evidence>
<dbReference type="PANTHER" id="PTHR23362">
    <property type="entry name" value="L-PLASTIN-RELATED"/>
    <property type="match status" value="1"/>
</dbReference>
<dbReference type="HOGENOM" id="CLU_368521_0_0_1"/>
<dbReference type="InParanoid" id="E3MT64"/>
<reference evidence="3" key="1">
    <citation type="submission" date="2007-07" db="EMBL/GenBank/DDBJ databases">
        <title>PCAP assembly of the Caenorhabditis remanei genome.</title>
        <authorList>
            <consortium name="The Caenorhabditis remanei Sequencing Consortium"/>
            <person name="Wilson R.K."/>
        </authorList>
    </citation>
    <scope>NUCLEOTIDE SEQUENCE [LARGE SCALE GENOMIC DNA]</scope>
    <source>
        <strain evidence="3">PB4641</strain>
    </source>
</reference>
<dbReference type="InterPro" id="IPR006570">
    <property type="entry name" value="SPK_dom"/>
</dbReference>
<proteinExistence type="predicted"/>
<sequence>MKNALREEENAELIHFICQKLKYVKSPQSIYKLCQQFKTETVSSRNVESLAHFVRNWKERIHLLEEYDLDTRARMIFALGVDINVHFLAEIRRFAHVALDEKGRITSYKKKNGKLEFGTQQSPIGAPKPLMNPVNNKETAQLIQFVLQKTKDVVTQRSVHWICRDFKHKMKSIHSIATLYTKVYQWRQKIHESNEFDMDTKVRLLFVLNGKIDDGFLAEMVKNADVELDREGKIARYKKHGEEWEFKKKEGLKVELQPPPIPMSLRVKREEDKQKYPPPIIVKEEREVEFQPPSIPINLKVKREEESPEDEESEMIDVETVEESKPEIRKSSRVSKKRELSIMPIIRPSPYSPKVPKPKSPKLPLSVVNVKKEFKSPVKKGTSSSDDSYTYTNADGSGPSTSGSPSMMSPSGKPVNSVPDTIPDVNLSVSDQNESKWIIYVQNGPFYLKGVSYFFPISDGIKSTSRPALRTKFSPMNLKKSPNSPTIKIPTPKSPKRLPPVNVKNEFKSPAKKVENQERKRSSSSDSNAKESESSTSGSLVDQKKRRLNSLPEIDSGVVDLDVKKTPKVKNQPAWLDDLYQNIGGVPFVCDESVRSARESENDKEPKERTEMTRVYSEELSTSVKWYLCVLRAFIVALNHPIFNELHAEIEFLIKKMSVKDEKLPLFALLLNLESLLMVTTKNARFYQHPDIDWKSLRDFASMLQLAAGTVNHPIMDPFLKKLRVLIEELTKDTDKKISMEKLNTAFKISIDMLNA</sequence>
<dbReference type="Proteomes" id="UP000008281">
    <property type="component" value="Unassembled WGS sequence"/>
</dbReference>
<feature type="domain" description="SPK" evidence="2">
    <location>
        <begin position="9"/>
        <end position="119"/>
    </location>
</feature>
<dbReference type="PANTHER" id="PTHR23362:SF8">
    <property type="entry name" value="SPK DOMAIN-CONTAINING PROTEIN"/>
    <property type="match status" value="1"/>
</dbReference>
<dbReference type="InterPro" id="IPR053315">
    <property type="entry name" value="Peptidase_C14A"/>
</dbReference>
<dbReference type="OrthoDB" id="5808641at2759"/>
<name>E3MT64_CAERE</name>
<keyword evidence="4" id="KW-1185">Reference proteome</keyword>
<feature type="region of interest" description="Disordered" evidence="1">
    <location>
        <begin position="472"/>
        <end position="547"/>
    </location>
</feature>
<accession>E3MT64</accession>
<dbReference type="AlphaFoldDB" id="E3MT64"/>
<organism evidence="4">
    <name type="scientific">Caenorhabditis remanei</name>
    <name type="common">Caenorhabditis vulgaris</name>
    <dbReference type="NCBI Taxonomy" id="31234"/>
    <lineage>
        <taxon>Eukaryota</taxon>
        <taxon>Metazoa</taxon>
        <taxon>Ecdysozoa</taxon>
        <taxon>Nematoda</taxon>
        <taxon>Chromadorea</taxon>
        <taxon>Rhabditida</taxon>
        <taxon>Rhabditina</taxon>
        <taxon>Rhabditomorpha</taxon>
        <taxon>Rhabditoidea</taxon>
        <taxon>Rhabditidae</taxon>
        <taxon>Peloderinae</taxon>
        <taxon>Caenorhabditis</taxon>
    </lineage>
</organism>
<feature type="region of interest" description="Disordered" evidence="1">
    <location>
        <begin position="374"/>
        <end position="427"/>
    </location>
</feature>
<feature type="compositionally biased region" description="Low complexity" evidence="1">
    <location>
        <begin position="382"/>
        <end position="414"/>
    </location>
</feature>
<evidence type="ECO:0000313" key="4">
    <source>
        <dbReference type="Proteomes" id="UP000008281"/>
    </source>
</evidence>
<dbReference type="Pfam" id="PF04435">
    <property type="entry name" value="SPK"/>
    <property type="match status" value="2"/>
</dbReference>
<gene>
    <name evidence="3" type="ORF">CRE_20407</name>
</gene>
<feature type="region of interest" description="Disordered" evidence="1">
    <location>
        <begin position="301"/>
        <end position="337"/>
    </location>
</feature>
<evidence type="ECO:0000313" key="3">
    <source>
        <dbReference type="EMBL" id="EFP08643.1"/>
    </source>
</evidence>
<feature type="compositionally biased region" description="Acidic residues" evidence="1">
    <location>
        <begin position="306"/>
        <end position="321"/>
    </location>
</feature>
<feature type="domain" description="SPK" evidence="2">
    <location>
        <begin position="138"/>
        <end position="248"/>
    </location>
</feature>